<reference evidence="13 14" key="1">
    <citation type="journal article" date="2019" name="Int. J. Syst. Evol. Microbiol.">
        <title>The Global Catalogue of Microorganisms (GCM) 10K type strain sequencing project: providing services to taxonomists for standard genome sequencing and annotation.</title>
        <authorList>
            <consortium name="The Broad Institute Genomics Platform"/>
            <consortium name="The Broad Institute Genome Sequencing Center for Infectious Disease"/>
            <person name="Wu L."/>
            <person name="Ma J."/>
        </authorList>
    </citation>
    <scope>NUCLEOTIDE SEQUENCE [LARGE SCALE GENOMIC DNA]</scope>
    <source>
        <strain evidence="13 14">JCM 3272</strain>
    </source>
</reference>
<dbReference type="InterPro" id="IPR020476">
    <property type="entry name" value="Nudix_hydrolase"/>
</dbReference>
<dbReference type="InterPro" id="IPR047127">
    <property type="entry name" value="MutT-like"/>
</dbReference>
<name>A0ABN3H2J4_9ACTN</name>
<dbReference type="EC" id="3.6.1.55" evidence="11"/>
<protein>
    <recommendedName>
        <fullName evidence="11">8-oxo-dGTP diphosphatase</fullName>
        <ecNumber evidence="11">3.6.1.55</ecNumber>
    </recommendedName>
</protein>
<evidence type="ECO:0000313" key="14">
    <source>
        <dbReference type="Proteomes" id="UP001501444"/>
    </source>
</evidence>
<keyword evidence="7" id="KW-0378">Hydrolase</keyword>
<keyword evidence="4" id="KW-0235">DNA replication</keyword>
<sequence length="146" mass="15686">MDLALWLAVQTERLMPRIIVGAAIISEGRVLACERAQPPEMAGKWEFPGGKVDPGETEEQALVRECQEELGVDVVVGPRVGDDIEMLGGTALLRVYVATLANGAQPIALEHSDLRWLGVGELHSVPWLPADAPIVHALEPLLPSSP</sequence>
<keyword evidence="9" id="KW-0234">DNA repair</keyword>
<accession>A0ABN3H2J4</accession>
<dbReference type="Proteomes" id="UP001501444">
    <property type="component" value="Unassembled WGS sequence"/>
</dbReference>
<feature type="domain" description="Nudix hydrolase" evidence="12">
    <location>
        <begin position="15"/>
        <end position="142"/>
    </location>
</feature>
<evidence type="ECO:0000256" key="3">
    <source>
        <dbReference type="ARBA" id="ARBA00022457"/>
    </source>
</evidence>
<evidence type="ECO:0000256" key="11">
    <source>
        <dbReference type="ARBA" id="ARBA00038905"/>
    </source>
</evidence>
<dbReference type="PRINTS" id="PR00502">
    <property type="entry name" value="NUDIXFAMILY"/>
</dbReference>
<comment type="caution">
    <text evidence="13">The sequence shown here is derived from an EMBL/GenBank/DDBJ whole genome shotgun (WGS) entry which is preliminary data.</text>
</comment>
<dbReference type="InterPro" id="IPR015797">
    <property type="entry name" value="NUDIX_hydrolase-like_dom_sf"/>
</dbReference>
<evidence type="ECO:0000256" key="5">
    <source>
        <dbReference type="ARBA" id="ARBA00022723"/>
    </source>
</evidence>
<comment type="similarity">
    <text evidence="2">Belongs to the Nudix hydrolase family.</text>
</comment>
<gene>
    <name evidence="13" type="ORF">GCM10010170_066640</name>
</gene>
<proteinExistence type="inferred from homology"/>
<evidence type="ECO:0000256" key="7">
    <source>
        <dbReference type="ARBA" id="ARBA00022801"/>
    </source>
</evidence>
<dbReference type="SUPFAM" id="SSF55811">
    <property type="entry name" value="Nudix"/>
    <property type="match status" value="1"/>
</dbReference>
<evidence type="ECO:0000256" key="8">
    <source>
        <dbReference type="ARBA" id="ARBA00022842"/>
    </source>
</evidence>
<dbReference type="PANTHER" id="PTHR47707">
    <property type="entry name" value="8-OXO-DGTP DIPHOSPHATASE"/>
    <property type="match status" value="1"/>
</dbReference>
<keyword evidence="6" id="KW-0227">DNA damage</keyword>
<keyword evidence="5" id="KW-0479">Metal-binding</keyword>
<evidence type="ECO:0000256" key="9">
    <source>
        <dbReference type="ARBA" id="ARBA00023204"/>
    </source>
</evidence>
<dbReference type="EMBL" id="BAAARV010000066">
    <property type="protein sequence ID" value="GAA2367323.1"/>
    <property type="molecule type" value="Genomic_DNA"/>
</dbReference>
<dbReference type="CDD" id="cd03425">
    <property type="entry name" value="NUDIX_MutT_NudA_like"/>
    <property type="match status" value="1"/>
</dbReference>
<comment type="cofactor">
    <cofactor evidence="1">
        <name>Mg(2+)</name>
        <dbReference type="ChEBI" id="CHEBI:18420"/>
    </cofactor>
</comment>
<organism evidence="13 14">
    <name type="scientific">Dactylosporangium salmoneum</name>
    <dbReference type="NCBI Taxonomy" id="53361"/>
    <lineage>
        <taxon>Bacteria</taxon>
        <taxon>Bacillati</taxon>
        <taxon>Actinomycetota</taxon>
        <taxon>Actinomycetes</taxon>
        <taxon>Micromonosporales</taxon>
        <taxon>Micromonosporaceae</taxon>
        <taxon>Dactylosporangium</taxon>
    </lineage>
</organism>
<evidence type="ECO:0000256" key="1">
    <source>
        <dbReference type="ARBA" id="ARBA00001946"/>
    </source>
</evidence>
<evidence type="ECO:0000256" key="4">
    <source>
        <dbReference type="ARBA" id="ARBA00022705"/>
    </source>
</evidence>
<keyword evidence="14" id="KW-1185">Reference proteome</keyword>
<dbReference type="Gene3D" id="3.90.79.10">
    <property type="entry name" value="Nucleoside Triphosphate Pyrophosphohydrolase"/>
    <property type="match status" value="1"/>
</dbReference>
<evidence type="ECO:0000313" key="13">
    <source>
        <dbReference type="EMBL" id="GAA2367323.1"/>
    </source>
</evidence>
<dbReference type="PROSITE" id="PS51462">
    <property type="entry name" value="NUDIX"/>
    <property type="match status" value="1"/>
</dbReference>
<dbReference type="InterPro" id="IPR000086">
    <property type="entry name" value="NUDIX_hydrolase_dom"/>
</dbReference>
<dbReference type="Pfam" id="PF00293">
    <property type="entry name" value="NUDIX"/>
    <property type="match status" value="1"/>
</dbReference>
<evidence type="ECO:0000256" key="2">
    <source>
        <dbReference type="ARBA" id="ARBA00005582"/>
    </source>
</evidence>
<keyword evidence="8" id="KW-0460">Magnesium</keyword>
<comment type="catalytic activity">
    <reaction evidence="10">
        <text>8-oxo-dGTP + H2O = 8-oxo-dGMP + diphosphate + H(+)</text>
        <dbReference type="Rhea" id="RHEA:31575"/>
        <dbReference type="ChEBI" id="CHEBI:15377"/>
        <dbReference type="ChEBI" id="CHEBI:15378"/>
        <dbReference type="ChEBI" id="CHEBI:33019"/>
        <dbReference type="ChEBI" id="CHEBI:63224"/>
        <dbReference type="ChEBI" id="CHEBI:77896"/>
        <dbReference type="EC" id="3.6.1.55"/>
    </reaction>
</comment>
<evidence type="ECO:0000256" key="6">
    <source>
        <dbReference type="ARBA" id="ARBA00022763"/>
    </source>
</evidence>
<dbReference type="PANTHER" id="PTHR47707:SF1">
    <property type="entry name" value="NUDIX HYDROLASE FAMILY PROTEIN"/>
    <property type="match status" value="1"/>
</dbReference>
<evidence type="ECO:0000256" key="10">
    <source>
        <dbReference type="ARBA" id="ARBA00035861"/>
    </source>
</evidence>
<evidence type="ECO:0000259" key="12">
    <source>
        <dbReference type="PROSITE" id="PS51462"/>
    </source>
</evidence>
<keyword evidence="3" id="KW-0515">Mutator protein</keyword>